<evidence type="ECO:0000313" key="2">
    <source>
        <dbReference type="Proteomes" id="UP000199501"/>
    </source>
</evidence>
<dbReference type="EMBL" id="FMZZ01000001">
    <property type="protein sequence ID" value="SDC17881.1"/>
    <property type="molecule type" value="Genomic_DNA"/>
</dbReference>
<dbReference type="AlphaFoldDB" id="A0A1G6JGR3"/>
<sequence length="156" mass="17658">MKLYEKPLATGEVIVDAGADEVYRVISDPPVMARLGEEIADAQWLDGAGSAAVGVKFKGINRNGRRRWDTICEITDADHGRRFAYEVRTSFRVPISRWQYDIEPVGDGCRVTETNWLRAPLWFLPIAILVTGVLNRIEHNRANIATTLNRLKQHLE</sequence>
<reference evidence="2" key="1">
    <citation type="submission" date="2016-10" db="EMBL/GenBank/DDBJ databases">
        <authorList>
            <person name="Varghese N."/>
            <person name="Submissions S."/>
        </authorList>
    </citation>
    <scope>NUCLEOTIDE SEQUENCE [LARGE SCALE GENOMIC DNA]</scope>
    <source>
        <strain evidence="2">IBRC-M 10403</strain>
    </source>
</reference>
<organism evidence="1 2">
    <name type="scientific">Actinokineospora iranica</name>
    <dbReference type="NCBI Taxonomy" id="1271860"/>
    <lineage>
        <taxon>Bacteria</taxon>
        <taxon>Bacillati</taxon>
        <taxon>Actinomycetota</taxon>
        <taxon>Actinomycetes</taxon>
        <taxon>Pseudonocardiales</taxon>
        <taxon>Pseudonocardiaceae</taxon>
        <taxon>Actinokineospora</taxon>
    </lineage>
</organism>
<dbReference type="Proteomes" id="UP000199501">
    <property type="component" value="Unassembled WGS sequence"/>
</dbReference>
<proteinExistence type="predicted"/>
<dbReference type="STRING" id="1271860.SAMN05216174_101397"/>
<evidence type="ECO:0000313" key="1">
    <source>
        <dbReference type="EMBL" id="SDC17881.1"/>
    </source>
</evidence>
<name>A0A1G6JGR3_9PSEU</name>
<dbReference type="InterPro" id="IPR019587">
    <property type="entry name" value="Polyketide_cyclase/dehydratase"/>
</dbReference>
<dbReference type="SUPFAM" id="SSF55961">
    <property type="entry name" value="Bet v1-like"/>
    <property type="match status" value="1"/>
</dbReference>
<keyword evidence="2" id="KW-1185">Reference proteome</keyword>
<dbReference type="CDD" id="cd07812">
    <property type="entry name" value="SRPBCC"/>
    <property type="match status" value="1"/>
</dbReference>
<dbReference type="RefSeq" id="WP_324187487.1">
    <property type="nucleotide sequence ID" value="NZ_FMZZ01000001.1"/>
</dbReference>
<dbReference type="InterPro" id="IPR023393">
    <property type="entry name" value="START-like_dom_sf"/>
</dbReference>
<protein>
    <submittedName>
        <fullName evidence="1">Polyketide cyclase / dehydrase and lipid transport</fullName>
    </submittedName>
</protein>
<accession>A0A1G6JGR3</accession>
<dbReference type="Gene3D" id="3.30.530.20">
    <property type="match status" value="1"/>
</dbReference>
<dbReference type="Pfam" id="PF10604">
    <property type="entry name" value="Polyketide_cyc2"/>
    <property type="match status" value="1"/>
</dbReference>
<gene>
    <name evidence="1" type="ORF">SAMN05216174_101397</name>
</gene>